<evidence type="ECO:0000313" key="2">
    <source>
        <dbReference type="Proteomes" id="UP001148629"/>
    </source>
</evidence>
<dbReference type="Proteomes" id="UP001148629">
    <property type="component" value="Unassembled WGS sequence"/>
</dbReference>
<gene>
    <name evidence="1" type="ORF">NM208_g10361</name>
</gene>
<protein>
    <submittedName>
        <fullName evidence="1">Uncharacterized protein</fullName>
    </submittedName>
</protein>
<accession>A0ACC1RY49</accession>
<keyword evidence="2" id="KW-1185">Reference proteome</keyword>
<reference evidence="1" key="1">
    <citation type="submission" date="2022-08" db="EMBL/GenBank/DDBJ databases">
        <title>Genome Sequence of Fusarium decemcellulare.</title>
        <authorList>
            <person name="Buettner E."/>
        </authorList>
    </citation>
    <scope>NUCLEOTIDE SEQUENCE</scope>
    <source>
        <strain evidence="1">Babe19</strain>
    </source>
</reference>
<comment type="caution">
    <text evidence="1">The sequence shown here is derived from an EMBL/GenBank/DDBJ whole genome shotgun (WGS) entry which is preliminary data.</text>
</comment>
<name>A0ACC1RY49_9HYPO</name>
<proteinExistence type="predicted"/>
<evidence type="ECO:0000313" key="1">
    <source>
        <dbReference type="EMBL" id="KAJ3528116.1"/>
    </source>
</evidence>
<dbReference type="EMBL" id="JANRMS010001455">
    <property type="protein sequence ID" value="KAJ3528116.1"/>
    <property type="molecule type" value="Genomic_DNA"/>
</dbReference>
<organism evidence="1 2">
    <name type="scientific">Fusarium decemcellulare</name>
    <dbReference type="NCBI Taxonomy" id="57161"/>
    <lineage>
        <taxon>Eukaryota</taxon>
        <taxon>Fungi</taxon>
        <taxon>Dikarya</taxon>
        <taxon>Ascomycota</taxon>
        <taxon>Pezizomycotina</taxon>
        <taxon>Sordariomycetes</taxon>
        <taxon>Hypocreomycetidae</taxon>
        <taxon>Hypocreales</taxon>
        <taxon>Nectriaceae</taxon>
        <taxon>Fusarium</taxon>
        <taxon>Fusarium decemcellulare species complex</taxon>
    </lineage>
</organism>
<sequence length="118" mass="12715">MAGRSNVGYPSSYEDGDQHHYSTADVSRAGHTHGINTAGYMNKDKIVNQLHEDDIQEQIKDRVKHDPGFAATMHGNKPSRGAMVDASIAKEEADLLAKKKSKTDGMTGKRGSSGSVSE</sequence>